<dbReference type="SUPFAM" id="SSF47384">
    <property type="entry name" value="Homodimeric domain of signal transducing histidine kinase"/>
    <property type="match status" value="1"/>
</dbReference>
<feature type="domain" description="Histidine kinase" evidence="15">
    <location>
        <begin position="224"/>
        <end position="438"/>
    </location>
</feature>
<dbReference type="FunFam" id="3.30.565.10:FF:000006">
    <property type="entry name" value="Sensor histidine kinase WalK"/>
    <property type="match status" value="1"/>
</dbReference>
<feature type="transmembrane region" description="Helical" evidence="14">
    <location>
        <begin position="142"/>
        <end position="165"/>
    </location>
</feature>
<evidence type="ECO:0000313" key="17">
    <source>
        <dbReference type="EMBL" id="PAE87569.1"/>
    </source>
</evidence>
<dbReference type="InterPro" id="IPR036097">
    <property type="entry name" value="HisK_dim/P_sf"/>
</dbReference>
<dbReference type="SMART" id="SM00387">
    <property type="entry name" value="HATPase_c"/>
    <property type="match status" value="1"/>
</dbReference>
<evidence type="ECO:0000256" key="9">
    <source>
        <dbReference type="ARBA" id="ARBA00022777"/>
    </source>
</evidence>
<dbReference type="SUPFAM" id="SSF158472">
    <property type="entry name" value="HAMP domain-like"/>
    <property type="match status" value="1"/>
</dbReference>
<dbReference type="AlphaFoldDB" id="A0A268NWF5"/>
<dbReference type="InterPro" id="IPR050398">
    <property type="entry name" value="HssS/ArlS-like"/>
</dbReference>
<feature type="transmembrane region" description="Helical" evidence="14">
    <location>
        <begin position="20"/>
        <end position="47"/>
    </location>
</feature>
<dbReference type="CDD" id="cd00082">
    <property type="entry name" value="HisKA"/>
    <property type="match status" value="1"/>
</dbReference>
<feature type="domain" description="HAMP" evidence="16">
    <location>
        <begin position="166"/>
        <end position="216"/>
    </location>
</feature>
<dbReference type="GO" id="GO:0000155">
    <property type="term" value="F:phosphorelay sensor kinase activity"/>
    <property type="evidence" value="ECO:0007669"/>
    <property type="project" value="InterPro"/>
</dbReference>
<dbReference type="RefSeq" id="WP_095327138.1">
    <property type="nucleotide sequence ID" value="NZ_NPCC01000033.1"/>
</dbReference>
<dbReference type="Proteomes" id="UP000216207">
    <property type="component" value="Unassembled WGS sequence"/>
</dbReference>
<dbReference type="SMART" id="SM00388">
    <property type="entry name" value="HisKA"/>
    <property type="match status" value="1"/>
</dbReference>
<evidence type="ECO:0000256" key="7">
    <source>
        <dbReference type="ARBA" id="ARBA00022692"/>
    </source>
</evidence>
<evidence type="ECO:0000256" key="13">
    <source>
        <dbReference type="ARBA" id="ARBA00023136"/>
    </source>
</evidence>
<keyword evidence="9" id="KW-0418">Kinase</keyword>
<evidence type="ECO:0000256" key="8">
    <source>
        <dbReference type="ARBA" id="ARBA00022741"/>
    </source>
</evidence>
<dbReference type="InterPro" id="IPR005467">
    <property type="entry name" value="His_kinase_dom"/>
</dbReference>
<dbReference type="GO" id="GO:0005886">
    <property type="term" value="C:plasma membrane"/>
    <property type="evidence" value="ECO:0007669"/>
    <property type="project" value="UniProtKB-SubCell"/>
</dbReference>
<protein>
    <recommendedName>
        <fullName evidence="3">histidine kinase</fullName>
        <ecNumber evidence="3">2.7.13.3</ecNumber>
    </recommendedName>
</protein>
<reference evidence="17 18" key="1">
    <citation type="submission" date="2017-07" db="EMBL/GenBank/DDBJ databases">
        <title>Isolation and whole genome analysis of endospore-forming bacteria from heroin.</title>
        <authorList>
            <person name="Kalinowski J."/>
            <person name="Ahrens B."/>
            <person name="Al-Dilaimi A."/>
            <person name="Winkler A."/>
            <person name="Wibberg D."/>
            <person name="Schleenbecker U."/>
            <person name="Ruckert C."/>
            <person name="Wolfel R."/>
            <person name="Grass G."/>
        </authorList>
    </citation>
    <scope>NUCLEOTIDE SEQUENCE [LARGE SCALE GENOMIC DNA]</scope>
    <source>
        <strain evidence="17 18">7539</strain>
    </source>
</reference>
<keyword evidence="11 14" id="KW-1133">Transmembrane helix</keyword>
<evidence type="ECO:0000256" key="14">
    <source>
        <dbReference type="SAM" id="Phobius"/>
    </source>
</evidence>
<evidence type="ECO:0000256" key="4">
    <source>
        <dbReference type="ARBA" id="ARBA00022475"/>
    </source>
</evidence>
<keyword evidence="7 14" id="KW-0812">Transmembrane</keyword>
<dbReference type="SUPFAM" id="SSF55874">
    <property type="entry name" value="ATPase domain of HSP90 chaperone/DNA topoisomerase II/histidine kinase"/>
    <property type="match status" value="1"/>
</dbReference>
<keyword evidence="10" id="KW-0067">ATP-binding</keyword>
<dbReference type="Pfam" id="PF02518">
    <property type="entry name" value="HATPase_c"/>
    <property type="match status" value="1"/>
</dbReference>
<dbReference type="Pfam" id="PF00672">
    <property type="entry name" value="HAMP"/>
    <property type="match status" value="1"/>
</dbReference>
<dbReference type="GO" id="GO:0005524">
    <property type="term" value="F:ATP binding"/>
    <property type="evidence" value="ECO:0007669"/>
    <property type="project" value="UniProtKB-KW"/>
</dbReference>
<evidence type="ECO:0000256" key="10">
    <source>
        <dbReference type="ARBA" id="ARBA00022840"/>
    </source>
</evidence>
<dbReference type="InterPro" id="IPR003594">
    <property type="entry name" value="HATPase_dom"/>
</dbReference>
<dbReference type="PANTHER" id="PTHR45528:SF1">
    <property type="entry name" value="SENSOR HISTIDINE KINASE CPXA"/>
    <property type="match status" value="1"/>
</dbReference>
<dbReference type="PRINTS" id="PR00344">
    <property type="entry name" value="BCTRLSENSOR"/>
</dbReference>
<dbReference type="SMART" id="SM00304">
    <property type="entry name" value="HAMP"/>
    <property type="match status" value="1"/>
</dbReference>
<evidence type="ECO:0000256" key="3">
    <source>
        <dbReference type="ARBA" id="ARBA00012438"/>
    </source>
</evidence>
<dbReference type="PROSITE" id="PS50885">
    <property type="entry name" value="HAMP"/>
    <property type="match status" value="1"/>
</dbReference>
<dbReference type="InterPro" id="IPR003661">
    <property type="entry name" value="HisK_dim/P_dom"/>
</dbReference>
<dbReference type="Gene3D" id="1.10.287.130">
    <property type="match status" value="1"/>
</dbReference>
<dbReference type="CDD" id="cd00075">
    <property type="entry name" value="HATPase"/>
    <property type="match status" value="1"/>
</dbReference>
<keyword evidence="13 14" id="KW-0472">Membrane</keyword>
<dbReference type="EMBL" id="NPCC01000033">
    <property type="protein sequence ID" value="PAE87569.1"/>
    <property type="molecule type" value="Genomic_DNA"/>
</dbReference>
<sequence>MSLKITNLWERLNKRFKFSIGLKSILTNLGLFTILFTVIGFVLVFAFSRLLIAGASLTLEDHERVIRSMVSKGEIDQIDAYSSNTNITVLLVESEPAKTTGISSDINRMKITNKFNVDLNGKSTVITISKSLEQEWEIVRSIIFVLIFVFIIMGIFVLMISGWTIKTMLRPIQEMVKFIRTGSLNVRLDVKTSHDELRDLAETFNELMDKIWDTYRQQDRFVSDASHELRTPLLVIQGYADLLERWGGEDIAIRQEAISSIKKEASYINKLVERLLLLAKSGQQMMEVRTIHLPELIEEVIRDSVVMNTGHTFIFEKKQEVLADGDFALIKQVIRIVLDNSIKYTPSSGTISFNCEVEGNYALISIQDNGIGISKEDLPNIFERFYKADKSRSRVSGSTGLGLSIAQYIVQMHGGMISAHSEGLEKGSKVLIQLPLKRTVTS</sequence>
<keyword evidence="5" id="KW-0597">Phosphoprotein</keyword>
<dbReference type="Gene3D" id="3.30.565.10">
    <property type="entry name" value="Histidine kinase-like ATPase, C-terminal domain"/>
    <property type="match status" value="1"/>
</dbReference>
<organism evidence="17 18">
    <name type="scientific">Shouchella clausii</name>
    <name type="common">Alkalihalobacillus clausii</name>
    <dbReference type="NCBI Taxonomy" id="79880"/>
    <lineage>
        <taxon>Bacteria</taxon>
        <taxon>Bacillati</taxon>
        <taxon>Bacillota</taxon>
        <taxon>Bacilli</taxon>
        <taxon>Bacillales</taxon>
        <taxon>Bacillaceae</taxon>
        <taxon>Shouchella</taxon>
    </lineage>
</organism>
<dbReference type="PANTHER" id="PTHR45528">
    <property type="entry name" value="SENSOR HISTIDINE KINASE CPXA"/>
    <property type="match status" value="1"/>
</dbReference>
<dbReference type="InterPro" id="IPR003660">
    <property type="entry name" value="HAMP_dom"/>
</dbReference>
<proteinExistence type="predicted"/>
<dbReference type="Pfam" id="PF00512">
    <property type="entry name" value="HisKA"/>
    <property type="match status" value="1"/>
</dbReference>
<dbReference type="PROSITE" id="PS50109">
    <property type="entry name" value="HIS_KIN"/>
    <property type="match status" value="1"/>
</dbReference>
<keyword evidence="12" id="KW-0902">Two-component regulatory system</keyword>
<dbReference type="EC" id="2.7.13.3" evidence="3"/>
<comment type="subcellular location">
    <subcellularLocation>
        <location evidence="2">Cell membrane</location>
        <topology evidence="2">Multi-pass membrane protein</topology>
    </subcellularLocation>
</comment>
<evidence type="ECO:0000256" key="5">
    <source>
        <dbReference type="ARBA" id="ARBA00022553"/>
    </source>
</evidence>
<dbReference type="Gene3D" id="6.10.340.10">
    <property type="match status" value="1"/>
</dbReference>
<name>A0A268NWF5_SHOCL</name>
<evidence type="ECO:0000259" key="16">
    <source>
        <dbReference type="PROSITE" id="PS50885"/>
    </source>
</evidence>
<evidence type="ECO:0000256" key="2">
    <source>
        <dbReference type="ARBA" id="ARBA00004651"/>
    </source>
</evidence>
<accession>A0A268NWF5</accession>
<dbReference type="CDD" id="cd06225">
    <property type="entry name" value="HAMP"/>
    <property type="match status" value="1"/>
</dbReference>
<evidence type="ECO:0000256" key="6">
    <source>
        <dbReference type="ARBA" id="ARBA00022679"/>
    </source>
</evidence>
<keyword evidence="8" id="KW-0547">Nucleotide-binding</keyword>
<evidence type="ECO:0000256" key="11">
    <source>
        <dbReference type="ARBA" id="ARBA00022989"/>
    </source>
</evidence>
<comment type="caution">
    <text evidence="17">The sequence shown here is derived from an EMBL/GenBank/DDBJ whole genome shotgun (WGS) entry which is preliminary data.</text>
</comment>
<dbReference type="FunFam" id="1.10.287.130:FF:000001">
    <property type="entry name" value="Two-component sensor histidine kinase"/>
    <property type="match status" value="1"/>
</dbReference>
<dbReference type="InterPro" id="IPR004358">
    <property type="entry name" value="Sig_transdc_His_kin-like_C"/>
</dbReference>
<dbReference type="InterPro" id="IPR036890">
    <property type="entry name" value="HATPase_C_sf"/>
</dbReference>
<keyword evidence="4" id="KW-1003">Cell membrane</keyword>
<evidence type="ECO:0000313" key="18">
    <source>
        <dbReference type="Proteomes" id="UP000216207"/>
    </source>
</evidence>
<comment type="catalytic activity">
    <reaction evidence="1">
        <text>ATP + protein L-histidine = ADP + protein N-phospho-L-histidine.</text>
        <dbReference type="EC" id="2.7.13.3"/>
    </reaction>
</comment>
<evidence type="ECO:0000259" key="15">
    <source>
        <dbReference type="PROSITE" id="PS50109"/>
    </source>
</evidence>
<evidence type="ECO:0000256" key="1">
    <source>
        <dbReference type="ARBA" id="ARBA00000085"/>
    </source>
</evidence>
<keyword evidence="6" id="KW-0808">Transferase</keyword>
<gene>
    <name evidence="17" type="ORF">CHH72_17785</name>
</gene>
<evidence type="ECO:0000256" key="12">
    <source>
        <dbReference type="ARBA" id="ARBA00023012"/>
    </source>
</evidence>